<gene>
    <name evidence="4" type="ORF">GJ744_001439</name>
</gene>
<dbReference type="AlphaFoldDB" id="A0A8H7AQJ5"/>
<dbReference type="GO" id="GO:0016491">
    <property type="term" value="F:oxidoreductase activity"/>
    <property type="evidence" value="ECO:0007669"/>
    <property type="project" value="UniProtKB-KW"/>
</dbReference>
<comment type="caution">
    <text evidence="4">The sequence shown here is derived from an EMBL/GenBank/DDBJ whole genome shotgun (WGS) entry which is preliminary data.</text>
</comment>
<dbReference type="Gene3D" id="2.60.120.330">
    <property type="entry name" value="B-lactam Antibiotic, Isopenicillin N Synthase, Chain"/>
    <property type="match status" value="1"/>
</dbReference>
<dbReference type="InterPro" id="IPR044861">
    <property type="entry name" value="IPNS-like_FE2OG_OXY"/>
</dbReference>
<keyword evidence="2" id="KW-0408">Iron</keyword>
<evidence type="ECO:0000313" key="4">
    <source>
        <dbReference type="EMBL" id="KAF7512504.1"/>
    </source>
</evidence>
<evidence type="ECO:0000256" key="1">
    <source>
        <dbReference type="ARBA" id="ARBA00008056"/>
    </source>
</evidence>
<dbReference type="OrthoDB" id="288590at2759"/>
<dbReference type="EMBL" id="JAACFV010000012">
    <property type="protein sequence ID" value="KAF7512504.1"/>
    <property type="molecule type" value="Genomic_DNA"/>
</dbReference>
<dbReference type="InterPro" id="IPR005123">
    <property type="entry name" value="Oxoglu/Fe-dep_dioxygenase_dom"/>
</dbReference>
<dbReference type="PROSITE" id="PS51471">
    <property type="entry name" value="FE2OG_OXY"/>
    <property type="match status" value="1"/>
</dbReference>
<name>A0A8H7AQJ5_9EURO</name>
<sequence>MVDDSEVDTVRLETISYARLVAQEAPETAKLLKAAESPGFFYLDLQDGPAGQMLADVQDIYPFTEQYFDQPHEVKMEHYREDQERGYKPGEADQNFEIARDEIGLGTLALPPVFKDNLDLLSRVSSVGYAVTRTILTRISSALKLSPATLLEDHHRDDEPSNTGLKLYYEPAKERVAEVAENWHTDGGTLTLLFCDQWGLYMEEPASKKRGFVPPVPGCAVVNVADSLQRLSRGRLHSCRHQVIQPVDGFRKRYFVVYFLRPELSSS</sequence>
<dbReference type="PANTHER" id="PTHR47990">
    <property type="entry name" value="2-OXOGLUTARATE (2OG) AND FE(II)-DEPENDENT OXYGENASE SUPERFAMILY PROTEIN-RELATED"/>
    <property type="match status" value="1"/>
</dbReference>
<organism evidence="4 5">
    <name type="scientific">Endocarpon pusillum</name>
    <dbReference type="NCBI Taxonomy" id="364733"/>
    <lineage>
        <taxon>Eukaryota</taxon>
        <taxon>Fungi</taxon>
        <taxon>Dikarya</taxon>
        <taxon>Ascomycota</taxon>
        <taxon>Pezizomycotina</taxon>
        <taxon>Eurotiomycetes</taxon>
        <taxon>Chaetothyriomycetidae</taxon>
        <taxon>Verrucariales</taxon>
        <taxon>Verrucariaceae</taxon>
        <taxon>Endocarpon</taxon>
    </lineage>
</organism>
<feature type="domain" description="Fe2OG dioxygenase" evidence="3">
    <location>
        <begin position="160"/>
        <end position="262"/>
    </location>
</feature>
<dbReference type="Pfam" id="PF14226">
    <property type="entry name" value="DIOX_N"/>
    <property type="match status" value="1"/>
</dbReference>
<dbReference type="GO" id="GO:0044283">
    <property type="term" value="P:small molecule biosynthetic process"/>
    <property type="evidence" value="ECO:0007669"/>
    <property type="project" value="UniProtKB-ARBA"/>
</dbReference>
<keyword evidence="2" id="KW-0560">Oxidoreductase</keyword>
<keyword evidence="2" id="KW-0479">Metal-binding</keyword>
<protein>
    <recommendedName>
        <fullName evidence="3">Fe2OG dioxygenase domain-containing protein</fullName>
    </recommendedName>
</protein>
<dbReference type="InterPro" id="IPR050231">
    <property type="entry name" value="Iron_ascorbate_oxido_reductase"/>
</dbReference>
<dbReference type="SUPFAM" id="SSF51197">
    <property type="entry name" value="Clavaminate synthase-like"/>
    <property type="match status" value="1"/>
</dbReference>
<dbReference type="InterPro" id="IPR027443">
    <property type="entry name" value="IPNS-like_sf"/>
</dbReference>
<dbReference type="GO" id="GO:0046872">
    <property type="term" value="F:metal ion binding"/>
    <property type="evidence" value="ECO:0007669"/>
    <property type="project" value="UniProtKB-KW"/>
</dbReference>
<evidence type="ECO:0000313" key="5">
    <source>
        <dbReference type="Proteomes" id="UP000606974"/>
    </source>
</evidence>
<dbReference type="Proteomes" id="UP000606974">
    <property type="component" value="Unassembled WGS sequence"/>
</dbReference>
<comment type="similarity">
    <text evidence="1 2">Belongs to the iron/ascorbate-dependent oxidoreductase family.</text>
</comment>
<proteinExistence type="inferred from homology"/>
<dbReference type="InterPro" id="IPR026992">
    <property type="entry name" value="DIOX_N"/>
</dbReference>
<accession>A0A8H7AQJ5</accession>
<evidence type="ECO:0000259" key="3">
    <source>
        <dbReference type="PROSITE" id="PS51471"/>
    </source>
</evidence>
<evidence type="ECO:0000256" key="2">
    <source>
        <dbReference type="RuleBase" id="RU003682"/>
    </source>
</evidence>
<dbReference type="Pfam" id="PF03171">
    <property type="entry name" value="2OG-FeII_Oxy"/>
    <property type="match status" value="1"/>
</dbReference>
<keyword evidence="5" id="KW-1185">Reference proteome</keyword>
<reference evidence="4" key="1">
    <citation type="submission" date="2020-02" db="EMBL/GenBank/DDBJ databases">
        <authorList>
            <person name="Palmer J.M."/>
        </authorList>
    </citation>
    <scope>NUCLEOTIDE SEQUENCE</scope>
    <source>
        <strain evidence="4">EPUS1.4</strain>
        <tissue evidence="4">Thallus</tissue>
    </source>
</reference>